<proteinExistence type="predicted"/>
<reference evidence="1" key="1">
    <citation type="journal article" date="2023" name="G3 (Bethesda)">
        <title>Whole genome assembly and annotation of the endangered Caribbean coral Acropora cervicornis.</title>
        <authorList>
            <person name="Selwyn J.D."/>
            <person name="Vollmer S.V."/>
        </authorList>
    </citation>
    <scope>NUCLEOTIDE SEQUENCE</scope>
    <source>
        <strain evidence="1">K2</strain>
    </source>
</reference>
<sequence>MKAKSVSQIIEVVRKYTDQQYLDMKLAVDSFAFVVHQFEGVASIPIHVLISIRNTTITEQEADLMSGLRTQSDEIPEHSINASASAGERCNCIHTNCGKSNNTRCSFANSVKYLGLAVFSDIMCNLKVSKCSATLGMNNSLRDSLPIKVAHLIQKLDVL</sequence>
<reference evidence="1" key="2">
    <citation type="journal article" date="2023" name="Science">
        <title>Genomic signatures of disease resistance in endangered staghorn corals.</title>
        <authorList>
            <person name="Vollmer S.V."/>
            <person name="Selwyn J.D."/>
            <person name="Despard B.A."/>
            <person name="Roesel C.L."/>
        </authorList>
    </citation>
    <scope>NUCLEOTIDE SEQUENCE</scope>
    <source>
        <strain evidence="1">K2</strain>
    </source>
</reference>
<gene>
    <name evidence="1" type="ORF">P5673_011229</name>
</gene>
<name>A0AAD9QPS3_ACRCE</name>
<protein>
    <submittedName>
        <fullName evidence="1">Uncharacterized protein</fullName>
    </submittedName>
</protein>
<dbReference type="Proteomes" id="UP001249851">
    <property type="component" value="Unassembled WGS sequence"/>
</dbReference>
<keyword evidence="2" id="KW-1185">Reference proteome</keyword>
<evidence type="ECO:0000313" key="1">
    <source>
        <dbReference type="EMBL" id="KAK2565274.1"/>
    </source>
</evidence>
<accession>A0AAD9QPS3</accession>
<dbReference type="AlphaFoldDB" id="A0AAD9QPS3"/>
<comment type="caution">
    <text evidence="1">The sequence shown here is derived from an EMBL/GenBank/DDBJ whole genome shotgun (WGS) entry which is preliminary data.</text>
</comment>
<evidence type="ECO:0000313" key="2">
    <source>
        <dbReference type="Proteomes" id="UP001249851"/>
    </source>
</evidence>
<organism evidence="1 2">
    <name type="scientific">Acropora cervicornis</name>
    <name type="common">Staghorn coral</name>
    <dbReference type="NCBI Taxonomy" id="6130"/>
    <lineage>
        <taxon>Eukaryota</taxon>
        <taxon>Metazoa</taxon>
        <taxon>Cnidaria</taxon>
        <taxon>Anthozoa</taxon>
        <taxon>Hexacorallia</taxon>
        <taxon>Scleractinia</taxon>
        <taxon>Astrocoeniina</taxon>
        <taxon>Acroporidae</taxon>
        <taxon>Acropora</taxon>
    </lineage>
</organism>
<dbReference type="EMBL" id="JARQWQ010000020">
    <property type="protein sequence ID" value="KAK2565274.1"/>
    <property type="molecule type" value="Genomic_DNA"/>
</dbReference>